<dbReference type="InterPro" id="IPR045792">
    <property type="entry name" value="DUF6036"/>
</dbReference>
<dbReference type="RefSeq" id="WP_212275210.1">
    <property type="nucleotide sequence ID" value="NZ_BAAANK010000001.1"/>
</dbReference>
<dbReference type="Proteomes" id="UP001501746">
    <property type="component" value="Unassembled WGS sequence"/>
</dbReference>
<protein>
    <recommendedName>
        <fullName evidence="1">DUF6036 domain-containing protein</fullName>
    </recommendedName>
</protein>
<gene>
    <name evidence="2" type="ORF">GCM10009750_02600</name>
</gene>
<evidence type="ECO:0000313" key="3">
    <source>
        <dbReference type="Proteomes" id="UP001501746"/>
    </source>
</evidence>
<name>A0ABN2MFZ9_9MICO</name>
<sequence>MILLGRDDLIDGLRDLVAELHEAGHPVGLRIIGGGALALRYFDRRTTVDVDAVQVSPGDESEVVAAAERVAERRGWQLDWLNFKAAQLAPWWGRDIRWASIHDDDLVTIEVAPADGLLAMKLKAGRPGRDTDDIRQLLALCGIESVEAADELFGEFYPGDAITDRTWATVERLLADGRLEPPASPPPADLTPRP</sequence>
<accession>A0ABN2MFZ9</accession>
<proteinExistence type="predicted"/>
<reference evidence="2 3" key="1">
    <citation type="journal article" date="2019" name="Int. J. Syst. Evol. Microbiol.">
        <title>The Global Catalogue of Microorganisms (GCM) 10K type strain sequencing project: providing services to taxonomists for standard genome sequencing and annotation.</title>
        <authorList>
            <consortium name="The Broad Institute Genomics Platform"/>
            <consortium name="The Broad Institute Genome Sequencing Center for Infectious Disease"/>
            <person name="Wu L."/>
            <person name="Ma J."/>
        </authorList>
    </citation>
    <scope>NUCLEOTIDE SEQUENCE [LARGE SCALE GENOMIC DNA]</scope>
    <source>
        <strain evidence="2 3">JCM 14323</strain>
    </source>
</reference>
<dbReference type="EMBL" id="BAAANK010000001">
    <property type="protein sequence ID" value="GAA1823553.1"/>
    <property type="molecule type" value="Genomic_DNA"/>
</dbReference>
<keyword evidence="3" id="KW-1185">Reference proteome</keyword>
<comment type="caution">
    <text evidence="2">The sequence shown here is derived from an EMBL/GenBank/DDBJ whole genome shotgun (WGS) entry which is preliminary data.</text>
</comment>
<feature type="domain" description="DUF6036" evidence="1">
    <location>
        <begin position="18"/>
        <end position="136"/>
    </location>
</feature>
<organism evidence="2 3">
    <name type="scientific">Agromyces salentinus</name>
    <dbReference type="NCBI Taxonomy" id="269421"/>
    <lineage>
        <taxon>Bacteria</taxon>
        <taxon>Bacillati</taxon>
        <taxon>Actinomycetota</taxon>
        <taxon>Actinomycetes</taxon>
        <taxon>Micrococcales</taxon>
        <taxon>Microbacteriaceae</taxon>
        <taxon>Agromyces</taxon>
    </lineage>
</organism>
<evidence type="ECO:0000313" key="2">
    <source>
        <dbReference type="EMBL" id="GAA1823553.1"/>
    </source>
</evidence>
<evidence type="ECO:0000259" key="1">
    <source>
        <dbReference type="Pfam" id="PF19502"/>
    </source>
</evidence>
<dbReference type="Pfam" id="PF19502">
    <property type="entry name" value="DUF6036"/>
    <property type="match status" value="1"/>
</dbReference>